<gene>
    <name evidence="3" type="ORF">ACFFTP_21400</name>
</gene>
<dbReference type="Gene3D" id="3.40.50.12500">
    <property type="match status" value="2"/>
</dbReference>
<dbReference type="PANTHER" id="PTHR28047">
    <property type="entry name" value="PROTEIN DCG1"/>
    <property type="match status" value="1"/>
</dbReference>
<evidence type="ECO:0000313" key="4">
    <source>
        <dbReference type="Proteomes" id="UP001589716"/>
    </source>
</evidence>
<keyword evidence="4" id="KW-1185">Reference proteome</keyword>
<reference evidence="3 4" key="1">
    <citation type="submission" date="2024-09" db="EMBL/GenBank/DDBJ databases">
        <authorList>
            <person name="Sun Q."/>
            <person name="Mori K."/>
        </authorList>
    </citation>
    <scope>NUCLEOTIDE SEQUENCE [LARGE SCALE GENOMIC DNA]</scope>
    <source>
        <strain evidence="3 4">JCM 4414</strain>
    </source>
</reference>
<evidence type="ECO:0000256" key="2">
    <source>
        <dbReference type="SAM" id="MobiDB-lite"/>
    </source>
</evidence>
<feature type="region of interest" description="Disordered" evidence="2">
    <location>
        <begin position="88"/>
        <end position="131"/>
    </location>
</feature>
<dbReference type="InterPro" id="IPR052186">
    <property type="entry name" value="Hydantoin_racemase-like"/>
</dbReference>
<proteinExistence type="inferred from homology"/>
<evidence type="ECO:0000313" key="3">
    <source>
        <dbReference type="EMBL" id="MFB9556735.1"/>
    </source>
</evidence>
<feature type="compositionally biased region" description="Low complexity" evidence="2">
    <location>
        <begin position="90"/>
        <end position="106"/>
    </location>
</feature>
<comment type="similarity">
    <text evidence="1">Belongs to the HyuE racemase family.</text>
</comment>
<organism evidence="3 4">
    <name type="scientific">Streptomyces roseoviridis</name>
    <dbReference type="NCBI Taxonomy" id="67361"/>
    <lineage>
        <taxon>Bacteria</taxon>
        <taxon>Bacillati</taxon>
        <taxon>Actinomycetota</taxon>
        <taxon>Actinomycetes</taxon>
        <taxon>Kitasatosporales</taxon>
        <taxon>Streptomycetaceae</taxon>
        <taxon>Streptomyces</taxon>
    </lineage>
</organism>
<dbReference type="EMBL" id="JBHMCT010000013">
    <property type="protein sequence ID" value="MFB9556735.1"/>
    <property type="molecule type" value="Genomic_DNA"/>
</dbReference>
<dbReference type="RefSeq" id="WP_345484817.1">
    <property type="nucleotide sequence ID" value="NZ_BAAAWU010000001.1"/>
</dbReference>
<name>A0ABV5QT77_9ACTN</name>
<dbReference type="InterPro" id="IPR053714">
    <property type="entry name" value="Iso_Racemase_Enz_sf"/>
</dbReference>
<comment type="caution">
    <text evidence="3">The sequence shown here is derived from an EMBL/GenBank/DDBJ whole genome shotgun (WGS) entry which is preliminary data.</text>
</comment>
<sequence>MVLINPNSSTATTRMMTAIARSTLAGRNLHVRGVTAPHGPAMLTDPTSLRAAVPHVLAAAHQALASGDCAALIVGAFGDPGVGELRRAWSLGPPAGPTAGAALSSPTGHDDPALPSGPAGPQPTAGSDGAGWANAPAIVAGAVRVPRIGLAVPQPTAGSDGAGWACAPAVVPGAVPVVGIGEAALAEAAAGGRRFGVATTTPHLEGSIAAHVERLGLAASYTGARFTSGAPARLAARPEALLAALAEAVRACVVRDGAEAVVIGGGPLGDAATALQARFTVPVIAPVPAACRLVATLLTRAAPEG</sequence>
<accession>A0ABV5QT77</accession>
<dbReference type="InterPro" id="IPR015942">
    <property type="entry name" value="Asp/Glu/hydantoin_racemase"/>
</dbReference>
<evidence type="ECO:0000256" key="1">
    <source>
        <dbReference type="ARBA" id="ARBA00038414"/>
    </source>
</evidence>
<dbReference type="Proteomes" id="UP001589716">
    <property type="component" value="Unassembled WGS sequence"/>
</dbReference>
<protein>
    <submittedName>
        <fullName evidence="3">Aspartate/glutamate racemase family protein</fullName>
    </submittedName>
</protein>
<dbReference type="Pfam" id="PF01177">
    <property type="entry name" value="Asp_Glu_race"/>
    <property type="match status" value="2"/>
</dbReference>
<dbReference type="PANTHER" id="PTHR28047:SF5">
    <property type="entry name" value="PROTEIN DCG1"/>
    <property type="match status" value="1"/>
</dbReference>